<evidence type="ECO:0000313" key="2">
    <source>
        <dbReference type="Proteomes" id="UP001179952"/>
    </source>
</evidence>
<organism evidence="1 2">
    <name type="scientific">Acorus gramineus</name>
    <name type="common">Dwarf sweet flag</name>
    <dbReference type="NCBI Taxonomy" id="55184"/>
    <lineage>
        <taxon>Eukaryota</taxon>
        <taxon>Viridiplantae</taxon>
        <taxon>Streptophyta</taxon>
        <taxon>Embryophyta</taxon>
        <taxon>Tracheophyta</taxon>
        <taxon>Spermatophyta</taxon>
        <taxon>Magnoliopsida</taxon>
        <taxon>Liliopsida</taxon>
        <taxon>Acoraceae</taxon>
        <taxon>Acorus</taxon>
    </lineage>
</organism>
<protein>
    <submittedName>
        <fullName evidence="1">Uncharacterized protein</fullName>
    </submittedName>
</protein>
<reference evidence="1" key="1">
    <citation type="journal article" date="2023" name="Nat. Commun.">
        <title>Diploid and tetraploid genomes of Acorus and the evolution of monocots.</title>
        <authorList>
            <person name="Ma L."/>
            <person name="Liu K.W."/>
            <person name="Li Z."/>
            <person name="Hsiao Y.Y."/>
            <person name="Qi Y."/>
            <person name="Fu T."/>
            <person name="Tang G.D."/>
            <person name="Zhang D."/>
            <person name="Sun W.H."/>
            <person name="Liu D.K."/>
            <person name="Li Y."/>
            <person name="Chen G.Z."/>
            <person name="Liu X.D."/>
            <person name="Liao X.Y."/>
            <person name="Jiang Y.T."/>
            <person name="Yu X."/>
            <person name="Hao Y."/>
            <person name="Huang J."/>
            <person name="Zhao X.W."/>
            <person name="Ke S."/>
            <person name="Chen Y.Y."/>
            <person name="Wu W.L."/>
            <person name="Hsu J.L."/>
            <person name="Lin Y.F."/>
            <person name="Huang M.D."/>
            <person name="Li C.Y."/>
            <person name="Huang L."/>
            <person name="Wang Z.W."/>
            <person name="Zhao X."/>
            <person name="Zhong W.Y."/>
            <person name="Peng D.H."/>
            <person name="Ahmad S."/>
            <person name="Lan S."/>
            <person name="Zhang J.S."/>
            <person name="Tsai W.C."/>
            <person name="Van de Peer Y."/>
            <person name="Liu Z.J."/>
        </authorList>
    </citation>
    <scope>NUCLEOTIDE SEQUENCE</scope>
    <source>
        <strain evidence="1">SCP</strain>
    </source>
</reference>
<accession>A0AAV9AJP6</accession>
<proteinExistence type="predicted"/>
<name>A0AAV9AJP6_ACOGR</name>
<reference evidence="1" key="2">
    <citation type="submission" date="2023-06" db="EMBL/GenBank/DDBJ databases">
        <authorList>
            <person name="Ma L."/>
            <person name="Liu K.-W."/>
            <person name="Li Z."/>
            <person name="Hsiao Y.-Y."/>
            <person name="Qi Y."/>
            <person name="Fu T."/>
            <person name="Tang G."/>
            <person name="Zhang D."/>
            <person name="Sun W.-H."/>
            <person name="Liu D.-K."/>
            <person name="Li Y."/>
            <person name="Chen G.-Z."/>
            <person name="Liu X.-D."/>
            <person name="Liao X.-Y."/>
            <person name="Jiang Y.-T."/>
            <person name="Yu X."/>
            <person name="Hao Y."/>
            <person name="Huang J."/>
            <person name="Zhao X.-W."/>
            <person name="Ke S."/>
            <person name="Chen Y.-Y."/>
            <person name="Wu W.-L."/>
            <person name="Hsu J.-L."/>
            <person name="Lin Y.-F."/>
            <person name="Huang M.-D."/>
            <person name="Li C.-Y."/>
            <person name="Huang L."/>
            <person name="Wang Z.-W."/>
            <person name="Zhao X."/>
            <person name="Zhong W.-Y."/>
            <person name="Peng D.-H."/>
            <person name="Ahmad S."/>
            <person name="Lan S."/>
            <person name="Zhang J.-S."/>
            <person name="Tsai W.-C."/>
            <person name="Van De Peer Y."/>
            <person name="Liu Z.-J."/>
        </authorList>
    </citation>
    <scope>NUCLEOTIDE SEQUENCE</scope>
    <source>
        <strain evidence="1">SCP</strain>
        <tissue evidence="1">Leaves</tissue>
    </source>
</reference>
<evidence type="ECO:0000313" key="1">
    <source>
        <dbReference type="EMBL" id="KAK1264584.1"/>
    </source>
</evidence>
<dbReference type="Proteomes" id="UP001179952">
    <property type="component" value="Unassembled WGS sequence"/>
</dbReference>
<comment type="caution">
    <text evidence="1">The sequence shown here is derived from an EMBL/GenBank/DDBJ whole genome shotgun (WGS) entry which is preliminary data.</text>
</comment>
<dbReference type="AlphaFoldDB" id="A0AAV9AJP6"/>
<gene>
    <name evidence="1" type="ORF">QJS04_geneDACA024980</name>
</gene>
<dbReference type="EMBL" id="JAUJYN010000008">
    <property type="protein sequence ID" value="KAK1264584.1"/>
    <property type="molecule type" value="Genomic_DNA"/>
</dbReference>
<sequence>MTEAESQAIHVEIQLDASEPVEEISPEFSVVTKNNSCTREDFKRSTAPVMLGLCRQFIAATLEPYLHAGFTALKNWWSSAGIYFCEQLQKFDVDDHAFATHIESFLSDCDAYHTARATLTMNAVSDTDGQLSSLGEEIRSFTKGCDVAMSELAVAKSKLDTAKSEEVAARIIFEEAQAHVTAASNIVSMKDQALNTWDIALTDKQNKQDHLRQLKKARVTDIRNVDVRRKELMQRLQNFSSIY</sequence>
<keyword evidence="2" id="KW-1185">Reference proteome</keyword>